<feature type="transmembrane region" description="Helical" evidence="1">
    <location>
        <begin position="106"/>
        <end position="127"/>
    </location>
</feature>
<name>A0A3B1AH46_9ZZZZ</name>
<reference evidence="2" key="1">
    <citation type="submission" date="2018-06" db="EMBL/GenBank/DDBJ databases">
        <authorList>
            <person name="Zhirakovskaya E."/>
        </authorList>
    </citation>
    <scope>NUCLEOTIDE SEQUENCE</scope>
</reference>
<keyword evidence="1" id="KW-1133">Transmembrane helix</keyword>
<feature type="transmembrane region" description="Helical" evidence="1">
    <location>
        <begin position="6"/>
        <end position="33"/>
    </location>
</feature>
<dbReference type="AlphaFoldDB" id="A0A3B1AH46"/>
<sequence>MESPTFFLLVADIILLLHVLLVVFVVLGFVLIFVGKWRQWLWVRHRGFRITHLLVIAVIVVQSWFGIVCPLTTIEMALRARVGDAIYTGSFISHWLETILYYQAPVWVFVVCYTVFGVMVVGSWFWVRPRPRPLVK</sequence>
<evidence type="ECO:0000256" key="1">
    <source>
        <dbReference type="SAM" id="Phobius"/>
    </source>
</evidence>
<feature type="transmembrane region" description="Helical" evidence="1">
    <location>
        <begin position="53"/>
        <end position="74"/>
    </location>
</feature>
<dbReference type="Pfam" id="PF10861">
    <property type="entry name" value="DUF2784"/>
    <property type="match status" value="1"/>
</dbReference>
<dbReference type="EMBL" id="UOFT01000032">
    <property type="protein sequence ID" value="VAW93204.1"/>
    <property type="molecule type" value="Genomic_DNA"/>
</dbReference>
<proteinExistence type="predicted"/>
<dbReference type="InterPro" id="IPR021218">
    <property type="entry name" value="DUF2784"/>
</dbReference>
<accession>A0A3B1AH46</accession>
<gene>
    <name evidence="2" type="ORF">MNBD_GAMMA23-498</name>
</gene>
<evidence type="ECO:0000313" key="2">
    <source>
        <dbReference type="EMBL" id="VAW93204.1"/>
    </source>
</evidence>
<keyword evidence="1" id="KW-0812">Transmembrane</keyword>
<evidence type="ECO:0008006" key="3">
    <source>
        <dbReference type="Google" id="ProtNLM"/>
    </source>
</evidence>
<organism evidence="2">
    <name type="scientific">hydrothermal vent metagenome</name>
    <dbReference type="NCBI Taxonomy" id="652676"/>
    <lineage>
        <taxon>unclassified sequences</taxon>
        <taxon>metagenomes</taxon>
        <taxon>ecological metagenomes</taxon>
    </lineage>
</organism>
<keyword evidence="1" id="KW-0472">Membrane</keyword>
<protein>
    <recommendedName>
        <fullName evidence="3">DUF2784 domain-containing protein</fullName>
    </recommendedName>
</protein>